<name>A0A5B3GET3_9BACT</name>
<evidence type="ECO:0000313" key="8">
    <source>
        <dbReference type="EMBL" id="KAA2372175.1"/>
    </source>
</evidence>
<evidence type="ECO:0000256" key="2">
    <source>
        <dbReference type="ARBA" id="ARBA00022723"/>
    </source>
</evidence>
<accession>A0A5B3GET3</accession>
<evidence type="ECO:0000256" key="4">
    <source>
        <dbReference type="ARBA" id="ARBA00023004"/>
    </source>
</evidence>
<feature type="signal peptide" evidence="7">
    <location>
        <begin position="1"/>
        <end position="20"/>
    </location>
</feature>
<evidence type="ECO:0000256" key="7">
    <source>
        <dbReference type="SAM" id="SignalP"/>
    </source>
</evidence>
<feature type="compositionally biased region" description="Polar residues" evidence="6">
    <location>
        <begin position="604"/>
        <end position="613"/>
    </location>
</feature>
<dbReference type="GeneID" id="92757065"/>
<keyword evidence="7" id="KW-0732">Signal</keyword>
<feature type="region of interest" description="Disordered" evidence="6">
    <location>
        <begin position="599"/>
        <end position="624"/>
    </location>
</feature>
<organism evidence="8 9">
    <name type="scientific">Alistipes shahii</name>
    <dbReference type="NCBI Taxonomy" id="328814"/>
    <lineage>
        <taxon>Bacteria</taxon>
        <taxon>Pseudomonadati</taxon>
        <taxon>Bacteroidota</taxon>
        <taxon>Bacteroidia</taxon>
        <taxon>Bacteroidales</taxon>
        <taxon>Rikenellaceae</taxon>
        <taxon>Alistipes</taxon>
    </lineage>
</organism>
<dbReference type="RefSeq" id="WP_149886887.1">
    <property type="nucleotide sequence ID" value="NZ_CP173706.1"/>
</dbReference>
<evidence type="ECO:0000256" key="3">
    <source>
        <dbReference type="ARBA" id="ARBA00023002"/>
    </source>
</evidence>
<feature type="chain" id="PRO_5022969481" evidence="7">
    <location>
        <begin position="21"/>
        <end position="624"/>
    </location>
</feature>
<keyword evidence="1" id="KW-0004">4Fe-4S</keyword>
<gene>
    <name evidence="8" type="ORF">F2Y13_01545</name>
</gene>
<dbReference type="Gene3D" id="3.50.50.60">
    <property type="entry name" value="FAD/NAD(P)-binding domain"/>
    <property type="match status" value="1"/>
</dbReference>
<keyword evidence="3" id="KW-0560">Oxidoreductase</keyword>
<dbReference type="EMBL" id="VVXK01000001">
    <property type="protein sequence ID" value="KAA2372175.1"/>
    <property type="molecule type" value="Genomic_DNA"/>
</dbReference>
<protein>
    <submittedName>
        <fullName evidence="8">FAD-dependent oxidoreductase</fullName>
    </submittedName>
</protein>
<keyword evidence="2" id="KW-0479">Metal-binding</keyword>
<evidence type="ECO:0000256" key="6">
    <source>
        <dbReference type="SAM" id="MobiDB-lite"/>
    </source>
</evidence>
<dbReference type="Pfam" id="PF12831">
    <property type="entry name" value="FAD_oxidored"/>
    <property type="match status" value="1"/>
</dbReference>
<keyword evidence="4" id="KW-0408">Iron</keyword>
<dbReference type="PANTHER" id="PTHR43498:SF1">
    <property type="entry name" value="COB--COM HETERODISULFIDE REDUCTASE IRON-SULFUR SUBUNIT A"/>
    <property type="match status" value="1"/>
</dbReference>
<proteinExistence type="predicted"/>
<evidence type="ECO:0000313" key="9">
    <source>
        <dbReference type="Proteomes" id="UP000323567"/>
    </source>
</evidence>
<dbReference type="SUPFAM" id="SSF51905">
    <property type="entry name" value="FAD/NAD(P)-binding domain"/>
    <property type="match status" value="1"/>
</dbReference>
<dbReference type="InterPro" id="IPR036188">
    <property type="entry name" value="FAD/NAD-bd_sf"/>
</dbReference>
<dbReference type="GO" id="GO:0051539">
    <property type="term" value="F:4 iron, 4 sulfur cluster binding"/>
    <property type="evidence" value="ECO:0007669"/>
    <property type="project" value="UniProtKB-KW"/>
</dbReference>
<dbReference type="PANTHER" id="PTHR43498">
    <property type="entry name" value="FERREDOXIN:COB-COM HETERODISULFIDE REDUCTASE SUBUNIT A"/>
    <property type="match status" value="1"/>
</dbReference>
<evidence type="ECO:0000256" key="5">
    <source>
        <dbReference type="ARBA" id="ARBA00023014"/>
    </source>
</evidence>
<evidence type="ECO:0000256" key="1">
    <source>
        <dbReference type="ARBA" id="ARBA00022485"/>
    </source>
</evidence>
<dbReference type="GO" id="GO:0016491">
    <property type="term" value="F:oxidoreductase activity"/>
    <property type="evidence" value="ECO:0007669"/>
    <property type="project" value="UniProtKB-KW"/>
</dbReference>
<dbReference type="InterPro" id="IPR039650">
    <property type="entry name" value="HdrA-like"/>
</dbReference>
<dbReference type="GO" id="GO:0046872">
    <property type="term" value="F:metal ion binding"/>
    <property type="evidence" value="ECO:0007669"/>
    <property type="project" value="UniProtKB-KW"/>
</dbReference>
<dbReference type="AlphaFoldDB" id="A0A5B3GET3"/>
<reference evidence="8 9" key="1">
    <citation type="journal article" date="2019" name="Nat. Med.">
        <title>A library of human gut bacterial isolates paired with longitudinal multiomics data enables mechanistic microbiome research.</title>
        <authorList>
            <person name="Poyet M."/>
            <person name="Groussin M."/>
            <person name="Gibbons S.M."/>
            <person name="Avila-Pacheco J."/>
            <person name="Jiang X."/>
            <person name="Kearney S.M."/>
            <person name="Perrotta A.R."/>
            <person name="Berdy B."/>
            <person name="Zhao S."/>
            <person name="Lieberman T.D."/>
            <person name="Swanson P.K."/>
            <person name="Smith M."/>
            <person name="Roesemann S."/>
            <person name="Alexander J.E."/>
            <person name="Rich S.A."/>
            <person name="Livny J."/>
            <person name="Vlamakis H."/>
            <person name="Clish C."/>
            <person name="Bullock K."/>
            <person name="Deik A."/>
            <person name="Scott J."/>
            <person name="Pierce K.A."/>
            <person name="Xavier R.J."/>
            <person name="Alm E.J."/>
        </authorList>
    </citation>
    <scope>NUCLEOTIDE SEQUENCE [LARGE SCALE GENOMIC DNA]</scope>
    <source>
        <strain evidence="8 9">BIOML-A2</strain>
    </source>
</reference>
<keyword evidence="5" id="KW-0411">Iron-sulfur</keyword>
<sequence>MKRVALLSAALLLSVTASFGSGVLVEAESFRDKGGWAVDQQFMDQMGSPYLIAHGMGKPVADAVTTVEFPETGTYRVYVRTFNWVAPWYDGEGPGKFALRVGSRKLSATLGCTGSEWMWQCAGKVSVRKGPVSVSLTDLSGFDGRCDAVYFTTEEGDVPPSGSAELAAFRKRMLGIPATPQTAESFDFVVVGGGIAGMCAAAAASRLGCSVALVNDRPVLGGNNSSEVRVHLGGVIELGPNEGLGRMIREFGHSREGNARPAENYEDAKKSAFIAGEQNVKLFSSCRAVAVNKEGGRIKSVIVRHIETGEETTLEAPLFADCTGDGTVGFLAGADYRMGRESRDEFGETLAPETADRMTMGSSVQWYSVDTGRKTSFPTFSYGVEFNAENCERVTMGEWKWETGMNLDQIRDFERIRDYGLLVIYSNWSFLKNGLKDNAKYRNRELGWVAYVAGKRESRRLLGDYVLKQDDIDKNVFHEDASFTATWDIDLHFPDSLNSVRFPDREFKAATKHIHIYPHAVPYRCLYSRNVDNLFMAGRNISVTHVALGTVRVMRTTGMMGEVVGMAASLCRKYDASPRLIYQKHLGELRRLMREGVGRKERIPNNQKFNQGASLKAPRALRND</sequence>
<dbReference type="Proteomes" id="UP000323567">
    <property type="component" value="Unassembled WGS sequence"/>
</dbReference>
<comment type="caution">
    <text evidence="8">The sequence shown here is derived from an EMBL/GenBank/DDBJ whole genome shotgun (WGS) entry which is preliminary data.</text>
</comment>